<evidence type="ECO:0000259" key="7">
    <source>
        <dbReference type="PROSITE" id="PS51925"/>
    </source>
</evidence>
<dbReference type="InterPro" id="IPR036885">
    <property type="entry name" value="SWIB_MDM2_dom_sf"/>
</dbReference>
<dbReference type="InterPro" id="IPR036128">
    <property type="entry name" value="Plus3-like_sf"/>
</dbReference>
<evidence type="ECO:0008006" key="10">
    <source>
        <dbReference type="Google" id="ProtNLM"/>
    </source>
</evidence>
<dbReference type="EMBL" id="JADCNM010000001">
    <property type="protein sequence ID" value="KAG0501196.1"/>
    <property type="molecule type" value="Genomic_DNA"/>
</dbReference>
<evidence type="ECO:0000256" key="4">
    <source>
        <dbReference type="ARBA" id="ARBA00023125"/>
    </source>
</evidence>
<dbReference type="Proteomes" id="UP000639772">
    <property type="component" value="Chromosome 1"/>
</dbReference>
<feature type="region of interest" description="Disordered" evidence="5">
    <location>
        <begin position="342"/>
        <end position="369"/>
    </location>
</feature>
<feature type="region of interest" description="Disordered" evidence="5">
    <location>
        <begin position="143"/>
        <end position="166"/>
    </location>
</feature>
<name>A0A835S7D7_VANPL</name>
<dbReference type="AlphaFoldDB" id="A0A835S7D7"/>
<dbReference type="SUPFAM" id="SSF57903">
    <property type="entry name" value="FYVE/PHD zinc finger"/>
    <property type="match status" value="1"/>
</dbReference>
<dbReference type="GO" id="GO:0008270">
    <property type="term" value="F:zinc ion binding"/>
    <property type="evidence" value="ECO:0007669"/>
    <property type="project" value="UniProtKB-KW"/>
</dbReference>
<organism evidence="8 9">
    <name type="scientific">Vanilla planifolia</name>
    <name type="common">Vanilla</name>
    <dbReference type="NCBI Taxonomy" id="51239"/>
    <lineage>
        <taxon>Eukaryota</taxon>
        <taxon>Viridiplantae</taxon>
        <taxon>Streptophyta</taxon>
        <taxon>Embryophyta</taxon>
        <taxon>Tracheophyta</taxon>
        <taxon>Spermatophyta</taxon>
        <taxon>Magnoliopsida</taxon>
        <taxon>Liliopsida</taxon>
        <taxon>Asparagales</taxon>
        <taxon>Orchidaceae</taxon>
        <taxon>Vanilloideae</taxon>
        <taxon>Vanilleae</taxon>
        <taxon>Vanilla</taxon>
    </lineage>
</organism>
<dbReference type="Pfam" id="PF25980">
    <property type="entry name" value="NERD_plant"/>
    <property type="match status" value="1"/>
</dbReference>
<keyword evidence="3" id="KW-0862">Zinc</keyword>
<dbReference type="InterPro" id="IPR004343">
    <property type="entry name" value="Plus-3_dom"/>
</dbReference>
<gene>
    <name evidence="8" type="ORF">HPP92_001268</name>
</gene>
<dbReference type="SMART" id="SM00249">
    <property type="entry name" value="PHD"/>
    <property type="match status" value="1"/>
</dbReference>
<dbReference type="SMART" id="SM00151">
    <property type="entry name" value="SWIB"/>
    <property type="match status" value="1"/>
</dbReference>
<evidence type="ECO:0000256" key="1">
    <source>
        <dbReference type="ARBA" id="ARBA00022723"/>
    </source>
</evidence>
<reference evidence="8 9" key="1">
    <citation type="journal article" date="2020" name="Nat. Food">
        <title>A phased Vanilla planifolia genome enables genetic improvement of flavour and production.</title>
        <authorList>
            <person name="Hasing T."/>
            <person name="Tang H."/>
            <person name="Brym M."/>
            <person name="Khazi F."/>
            <person name="Huang T."/>
            <person name="Chambers A.H."/>
        </authorList>
    </citation>
    <scope>NUCLEOTIDE SEQUENCE [LARGE SCALE GENOMIC DNA]</scope>
    <source>
        <tissue evidence="8">Leaf</tissue>
    </source>
</reference>
<dbReference type="PROSITE" id="PS51360">
    <property type="entry name" value="PLUS3"/>
    <property type="match status" value="1"/>
</dbReference>
<dbReference type="SUPFAM" id="SSF47592">
    <property type="entry name" value="SWIB/MDM2 domain"/>
    <property type="match status" value="1"/>
</dbReference>
<sequence>MEELLAEVGIQGADFSQSIEHPIPETSVLKQGPRPTAFEGVVLPFEDLVVDRRAAGTPESEDLHVLCPLSVSGSGDGSPASEPIISAAEEQLDTEISGDCMMEAEGDPAVLAMLAARDAEGMTTASGDVISIAVEDTTAGVDSGGCGPVKRKRGRPRKNPETPAAVPAKKKEHEDVCFVCFDRTNQNLVSCNRRGCYKAYHPVCVGRDADFFRSKGKWNCGWHICSSCQKAAHYMCYTCTTSYCKVCITGESKYVSVRGTHGFCQSCHNTVTLIELNKLAFEKEDGLNFVDTDSFTYLFKAYWLDLKGKLSMTSEELNNARHPFFVAQSESSDELYDANADQGFSSESSLSDSGGNIASKKKGKRNSQAFPADKNFSKEIDVMQTTMPNDTGWASKELLELVAHMRNGDQSFISQFDVQALLLEYIKKYNLRDPRRKSQIVCDLRLQNLFGKQRVGHFEMLKLLESHFLATEAAQGVTEGIPVETLYPDYKLSDDGEDGDIFARVGSQKKRKNRKKAEREIQNNVDDYAAVDVHNINLIFLRRSLVEELLDDIKTFNDKVVGSFVRIKISNAGQRQDLYRLVQVVGTHESSKPYKVGKKTTDIMLEILNLDKKETSSIDSIPIRSSEEECQRLRQSIKCGLINRLKVGYIQEKAMVLHAVRVNDSLESEKLRLNHLRDRASETGRRKEYPYSWDAIIV</sequence>
<evidence type="ECO:0000256" key="3">
    <source>
        <dbReference type="ARBA" id="ARBA00022833"/>
    </source>
</evidence>
<accession>A0A835S7D7</accession>
<dbReference type="PROSITE" id="PS51925">
    <property type="entry name" value="SWIB_MDM2"/>
    <property type="match status" value="1"/>
</dbReference>
<dbReference type="PANTHER" id="PTHR46695:SF5">
    <property type="entry name" value="RNA POLYMERASE-ASSOCIATED PROTEIN RTF1 HOMOLOG"/>
    <property type="match status" value="1"/>
</dbReference>
<dbReference type="GO" id="GO:0003677">
    <property type="term" value="F:DNA binding"/>
    <property type="evidence" value="ECO:0007669"/>
    <property type="project" value="UniProtKB-KW"/>
</dbReference>
<evidence type="ECO:0000259" key="6">
    <source>
        <dbReference type="PROSITE" id="PS51360"/>
    </source>
</evidence>
<evidence type="ECO:0000256" key="2">
    <source>
        <dbReference type="ARBA" id="ARBA00022771"/>
    </source>
</evidence>
<dbReference type="SMART" id="SM00719">
    <property type="entry name" value="Plus3"/>
    <property type="match status" value="1"/>
</dbReference>
<dbReference type="Pfam" id="PF03126">
    <property type="entry name" value="Plus-3"/>
    <property type="match status" value="1"/>
</dbReference>
<comment type="caution">
    <text evidence="8">The sequence shown here is derived from an EMBL/GenBank/DDBJ whole genome shotgun (WGS) entry which is preliminary data.</text>
</comment>
<protein>
    <recommendedName>
        <fullName evidence="10">Zinc finger CCCH domain-containing protein 44</fullName>
    </recommendedName>
</protein>
<dbReference type="InterPro" id="IPR003121">
    <property type="entry name" value="SWIB_MDM2_domain"/>
</dbReference>
<dbReference type="OrthoDB" id="6415790at2759"/>
<evidence type="ECO:0000313" key="9">
    <source>
        <dbReference type="Proteomes" id="UP000639772"/>
    </source>
</evidence>
<dbReference type="InterPro" id="IPR058668">
    <property type="entry name" value="NERD_dom"/>
</dbReference>
<dbReference type="Gene3D" id="3.90.70.200">
    <property type="entry name" value="Plus-3 domain"/>
    <property type="match status" value="1"/>
</dbReference>
<keyword evidence="2" id="KW-0863">Zinc-finger</keyword>
<keyword evidence="1" id="KW-0479">Metal-binding</keyword>
<feature type="domain" description="DM2" evidence="7">
    <location>
        <begin position="387"/>
        <end position="470"/>
    </location>
</feature>
<dbReference type="InterPro" id="IPR019835">
    <property type="entry name" value="SWIB_domain"/>
</dbReference>
<evidence type="ECO:0000313" key="8">
    <source>
        <dbReference type="EMBL" id="KAG0501196.1"/>
    </source>
</evidence>
<keyword evidence="4" id="KW-0238">DNA-binding</keyword>
<dbReference type="Gene3D" id="1.10.245.10">
    <property type="entry name" value="SWIB/MDM2 domain"/>
    <property type="match status" value="1"/>
</dbReference>
<feature type="domain" description="Plus3" evidence="6">
    <location>
        <begin position="530"/>
        <end position="662"/>
    </location>
</feature>
<evidence type="ECO:0000256" key="5">
    <source>
        <dbReference type="SAM" id="MobiDB-lite"/>
    </source>
</evidence>
<dbReference type="CDD" id="cd15568">
    <property type="entry name" value="PHD5_NSD"/>
    <property type="match status" value="1"/>
</dbReference>
<dbReference type="InterPro" id="IPR011011">
    <property type="entry name" value="Znf_FYVE_PHD"/>
</dbReference>
<dbReference type="FunFam" id="3.30.40.10:FF:000303">
    <property type="entry name" value="Zinc finger CCCH domain-containing protein 19"/>
    <property type="match status" value="1"/>
</dbReference>
<dbReference type="PANTHER" id="PTHR46695">
    <property type="entry name" value="ZINC FINGER CCCH DOMAIN-CONTAINING PROTEIN 44-RELATED"/>
    <property type="match status" value="1"/>
</dbReference>
<dbReference type="CDD" id="cd10567">
    <property type="entry name" value="SWIB-MDM2_like"/>
    <property type="match status" value="1"/>
</dbReference>
<dbReference type="Pfam" id="PF02201">
    <property type="entry name" value="SWIB"/>
    <property type="match status" value="1"/>
</dbReference>
<proteinExistence type="predicted"/>
<dbReference type="Gene3D" id="3.30.40.10">
    <property type="entry name" value="Zinc/RING finger domain, C3HC4 (zinc finger)"/>
    <property type="match status" value="1"/>
</dbReference>
<dbReference type="SUPFAM" id="SSF159042">
    <property type="entry name" value="Plus3-like"/>
    <property type="match status" value="1"/>
</dbReference>
<dbReference type="InterPro" id="IPR013083">
    <property type="entry name" value="Znf_RING/FYVE/PHD"/>
</dbReference>
<dbReference type="InterPro" id="IPR001965">
    <property type="entry name" value="Znf_PHD"/>
</dbReference>